<feature type="transmembrane region" description="Helical" evidence="6">
    <location>
        <begin position="7"/>
        <end position="25"/>
    </location>
</feature>
<dbReference type="EMBL" id="FQUC01000004">
    <property type="protein sequence ID" value="SHF14889.1"/>
    <property type="molecule type" value="Genomic_DNA"/>
</dbReference>
<reference evidence="9" key="1">
    <citation type="submission" date="2016-11" db="EMBL/GenBank/DDBJ databases">
        <authorList>
            <person name="Varghese N."/>
            <person name="Submissions S."/>
        </authorList>
    </citation>
    <scope>NUCLEOTIDE SEQUENCE [LARGE SCALE GENOMIC DNA]</scope>
    <source>
        <strain evidence="9">DSM 27370</strain>
    </source>
</reference>
<feature type="transmembrane region" description="Helical" evidence="6">
    <location>
        <begin position="178"/>
        <end position="198"/>
    </location>
</feature>
<keyword evidence="9" id="KW-1185">Reference proteome</keyword>
<accession>A0A1M4Z9Z8</accession>
<feature type="transmembrane region" description="Helical" evidence="6">
    <location>
        <begin position="149"/>
        <end position="166"/>
    </location>
</feature>
<evidence type="ECO:0000313" key="8">
    <source>
        <dbReference type="EMBL" id="SHF14889.1"/>
    </source>
</evidence>
<protein>
    <submittedName>
        <fullName evidence="8">Permease of the drug/metabolite transporter (DMT) superfamily</fullName>
    </submittedName>
</protein>
<feature type="transmembrane region" description="Helical" evidence="6">
    <location>
        <begin position="241"/>
        <end position="260"/>
    </location>
</feature>
<feature type="domain" description="EamA" evidence="7">
    <location>
        <begin position="8"/>
        <end position="136"/>
    </location>
</feature>
<evidence type="ECO:0000256" key="1">
    <source>
        <dbReference type="ARBA" id="ARBA00004651"/>
    </source>
</evidence>
<keyword evidence="3 6" id="KW-0812">Transmembrane</keyword>
<dbReference type="InterPro" id="IPR000620">
    <property type="entry name" value="EamA_dom"/>
</dbReference>
<feature type="transmembrane region" description="Helical" evidence="6">
    <location>
        <begin position="94"/>
        <end position="113"/>
    </location>
</feature>
<dbReference type="Pfam" id="PF00892">
    <property type="entry name" value="EamA"/>
    <property type="match status" value="2"/>
</dbReference>
<dbReference type="GO" id="GO:0005886">
    <property type="term" value="C:plasma membrane"/>
    <property type="evidence" value="ECO:0007669"/>
    <property type="project" value="UniProtKB-SubCell"/>
</dbReference>
<feature type="transmembrane region" description="Helical" evidence="6">
    <location>
        <begin position="37"/>
        <end position="55"/>
    </location>
</feature>
<dbReference type="PANTHER" id="PTHR42920:SF5">
    <property type="entry name" value="EAMA DOMAIN-CONTAINING PROTEIN"/>
    <property type="match status" value="1"/>
</dbReference>
<feature type="transmembrane region" description="Helical" evidence="6">
    <location>
        <begin position="266"/>
        <end position="286"/>
    </location>
</feature>
<feature type="transmembrane region" description="Helical" evidence="6">
    <location>
        <begin position="67"/>
        <end position="88"/>
    </location>
</feature>
<evidence type="ECO:0000256" key="6">
    <source>
        <dbReference type="SAM" id="Phobius"/>
    </source>
</evidence>
<proteinExistence type="predicted"/>
<dbReference type="STRING" id="1346286.SAMN05444362_10427"/>
<dbReference type="InterPro" id="IPR037185">
    <property type="entry name" value="EmrE-like"/>
</dbReference>
<feature type="transmembrane region" description="Helical" evidence="6">
    <location>
        <begin position="210"/>
        <end position="229"/>
    </location>
</feature>
<dbReference type="OrthoDB" id="9150437at2"/>
<dbReference type="PANTHER" id="PTHR42920">
    <property type="entry name" value="OS03G0707200 PROTEIN-RELATED"/>
    <property type="match status" value="1"/>
</dbReference>
<evidence type="ECO:0000256" key="2">
    <source>
        <dbReference type="ARBA" id="ARBA00022475"/>
    </source>
</evidence>
<dbReference type="SUPFAM" id="SSF103481">
    <property type="entry name" value="Multidrug resistance efflux transporter EmrE"/>
    <property type="match status" value="2"/>
</dbReference>
<dbReference type="RefSeq" id="WP_062181399.1">
    <property type="nucleotide sequence ID" value="NZ_BBXL01000013.1"/>
</dbReference>
<evidence type="ECO:0000259" key="7">
    <source>
        <dbReference type="Pfam" id="PF00892"/>
    </source>
</evidence>
<name>A0A1M4Z9Z8_9BACT</name>
<keyword evidence="4 6" id="KW-1133">Transmembrane helix</keyword>
<sequence>MKKSRIYLALLVMGTAFWGISFPLVKDGLNVVHPYSFLLYRFILAALVLSILFFNQLKRINLQTVKYGMLVGVPLFVAILLQTIGLQYTSSSNASFISGMDVMLIPILKMFIFKKSVKPQIWIACSIALAGLYIIAMNSGSNGFNQGDLYVLAGAVAFGCYVLLVGKYNTKADTISMVIVQLYTCAVAYAVLVISTLGTEQLILPADTSVWKAVLFTGILATAYMYGIQNVSQKFIEEEKVALTYLCEPIFAVIAAYFLIQESITVYTVIGGLCILSAMFISEYNFKKRLRVKNVHE</sequence>
<evidence type="ECO:0000256" key="4">
    <source>
        <dbReference type="ARBA" id="ARBA00022989"/>
    </source>
</evidence>
<dbReference type="AlphaFoldDB" id="A0A1M4Z9Z8"/>
<feature type="domain" description="EamA" evidence="7">
    <location>
        <begin position="147"/>
        <end position="281"/>
    </location>
</feature>
<keyword evidence="5 6" id="KW-0472">Membrane</keyword>
<keyword evidence="2" id="KW-1003">Cell membrane</keyword>
<comment type="subcellular location">
    <subcellularLocation>
        <location evidence="1">Cell membrane</location>
        <topology evidence="1">Multi-pass membrane protein</topology>
    </subcellularLocation>
</comment>
<organism evidence="8 9">
    <name type="scientific">Dysgonomonas macrotermitis</name>
    <dbReference type="NCBI Taxonomy" id="1346286"/>
    <lineage>
        <taxon>Bacteria</taxon>
        <taxon>Pseudomonadati</taxon>
        <taxon>Bacteroidota</taxon>
        <taxon>Bacteroidia</taxon>
        <taxon>Bacteroidales</taxon>
        <taxon>Dysgonomonadaceae</taxon>
        <taxon>Dysgonomonas</taxon>
    </lineage>
</organism>
<evidence type="ECO:0000256" key="3">
    <source>
        <dbReference type="ARBA" id="ARBA00022692"/>
    </source>
</evidence>
<dbReference type="InterPro" id="IPR051258">
    <property type="entry name" value="Diverse_Substrate_Transporter"/>
</dbReference>
<evidence type="ECO:0000313" key="9">
    <source>
        <dbReference type="Proteomes" id="UP000184480"/>
    </source>
</evidence>
<evidence type="ECO:0000256" key="5">
    <source>
        <dbReference type="ARBA" id="ARBA00023136"/>
    </source>
</evidence>
<feature type="transmembrane region" description="Helical" evidence="6">
    <location>
        <begin position="120"/>
        <end position="137"/>
    </location>
</feature>
<dbReference type="Proteomes" id="UP000184480">
    <property type="component" value="Unassembled WGS sequence"/>
</dbReference>
<gene>
    <name evidence="8" type="ORF">SAMN05444362_10427</name>
</gene>